<dbReference type="SUPFAM" id="SSF81606">
    <property type="entry name" value="PP2C-like"/>
    <property type="match status" value="1"/>
</dbReference>
<dbReference type="InterPro" id="IPR036457">
    <property type="entry name" value="PPM-type-like_dom_sf"/>
</dbReference>
<dbReference type="Pfam" id="PF13672">
    <property type="entry name" value="PP2C_2"/>
    <property type="match status" value="1"/>
</dbReference>
<dbReference type="InterPro" id="IPR001932">
    <property type="entry name" value="PPM-type_phosphatase-like_dom"/>
</dbReference>
<accession>A0A4S4ANF0</accession>
<evidence type="ECO:0000259" key="2">
    <source>
        <dbReference type="PROSITE" id="PS51746"/>
    </source>
</evidence>
<keyword evidence="1" id="KW-0472">Membrane</keyword>
<evidence type="ECO:0000256" key="1">
    <source>
        <dbReference type="SAM" id="Phobius"/>
    </source>
</evidence>
<dbReference type="AlphaFoldDB" id="A0A4S4ANF0"/>
<keyword evidence="4" id="KW-1185">Reference proteome</keyword>
<comment type="caution">
    <text evidence="3">The sequence shown here is derived from an EMBL/GenBank/DDBJ whole genome shotgun (WGS) entry which is preliminary data.</text>
</comment>
<dbReference type="Gene3D" id="3.60.40.10">
    <property type="entry name" value="PPM-type phosphatase domain"/>
    <property type="match status" value="1"/>
</dbReference>
<dbReference type="RefSeq" id="WP_136384882.1">
    <property type="nucleotide sequence ID" value="NZ_SSOD01000007.1"/>
</dbReference>
<feature type="transmembrane region" description="Helical" evidence="1">
    <location>
        <begin position="256"/>
        <end position="274"/>
    </location>
</feature>
<gene>
    <name evidence="3" type="ORF">E6O51_10140</name>
</gene>
<protein>
    <submittedName>
        <fullName evidence="3">Serine/threonine-protein phosphatase</fullName>
    </submittedName>
</protein>
<dbReference type="SMART" id="SM00331">
    <property type="entry name" value="PP2C_SIG"/>
    <property type="match status" value="1"/>
</dbReference>
<name>A0A4S4ANF0_9RHOO</name>
<dbReference type="EMBL" id="SSOD01000007">
    <property type="protein sequence ID" value="THF61176.1"/>
    <property type="molecule type" value="Genomic_DNA"/>
</dbReference>
<keyword evidence="1" id="KW-0812">Transmembrane</keyword>
<dbReference type="SMART" id="SM00332">
    <property type="entry name" value="PP2Cc"/>
    <property type="match status" value="1"/>
</dbReference>
<organism evidence="3 4">
    <name type="scientific">Pseudothauera rhizosphaerae</name>
    <dbReference type="NCBI Taxonomy" id="2565932"/>
    <lineage>
        <taxon>Bacteria</taxon>
        <taxon>Pseudomonadati</taxon>
        <taxon>Pseudomonadota</taxon>
        <taxon>Betaproteobacteria</taxon>
        <taxon>Rhodocyclales</taxon>
        <taxon>Zoogloeaceae</taxon>
        <taxon>Pseudothauera</taxon>
    </lineage>
</organism>
<evidence type="ECO:0000313" key="3">
    <source>
        <dbReference type="EMBL" id="THF61176.1"/>
    </source>
</evidence>
<proteinExistence type="predicted"/>
<dbReference type="CDD" id="cd00143">
    <property type="entry name" value="PP2Cc"/>
    <property type="match status" value="1"/>
</dbReference>
<dbReference type="OrthoDB" id="9801841at2"/>
<sequence length="275" mass="28873">MRGSKRAGYAAHIGGRPVQQDRAACFVSADGTVHLLVVADGMGGRQGGDLAAQVVIDTAARLWGGRADPPADPGAFLETLCQEAHAEIRRGAQDGGEAGGSTVAALLATPERAWWVHVGDSRVYGFRDGLPVCRTEDHTVVQQLVRCGRIDADAVAAHPEQNKLLRGLGADETVQTTHGQMQVSAGTGFVLCTDGFWERVSGAEMAGLLREADAAAACTRWVEIAAGRGGADGDNATVAVLQPAGEPLRMAHRQLWPLYAAVFAALAMGLFHAFR</sequence>
<feature type="domain" description="PPM-type phosphatase" evidence="2">
    <location>
        <begin position="6"/>
        <end position="243"/>
    </location>
</feature>
<reference evidence="3 4" key="1">
    <citation type="submission" date="2019-04" db="EMBL/GenBank/DDBJ databases">
        <title>Azoarcus rhizosphaerae sp. nov. isolated from rhizosphere of Ficus religiosa.</title>
        <authorList>
            <person name="Lin S.-Y."/>
            <person name="Hameed A."/>
            <person name="Hsu Y.-H."/>
            <person name="Young C.-C."/>
        </authorList>
    </citation>
    <scope>NUCLEOTIDE SEQUENCE [LARGE SCALE GENOMIC DNA]</scope>
    <source>
        <strain evidence="3 4">CC-YHH848</strain>
    </source>
</reference>
<evidence type="ECO:0000313" key="4">
    <source>
        <dbReference type="Proteomes" id="UP000307956"/>
    </source>
</evidence>
<dbReference type="PROSITE" id="PS51746">
    <property type="entry name" value="PPM_2"/>
    <property type="match status" value="1"/>
</dbReference>
<keyword evidence="1" id="KW-1133">Transmembrane helix</keyword>
<dbReference type="Proteomes" id="UP000307956">
    <property type="component" value="Unassembled WGS sequence"/>
</dbReference>